<proteinExistence type="predicted"/>
<comment type="caution">
    <text evidence="1">The sequence shown here is derived from an EMBL/GenBank/DDBJ whole genome shotgun (WGS) entry which is preliminary data.</text>
</comment>
<gene>
    <name evidence="1" type="ORF">BDP81DRAFT_51613</name>
</gene>
<dbReference type="Proteomes" id="UP001243989">
    <property type="component" value="Unassembled WGS sequence"/>
</dbReference>
<keyword evidence="2" id="KW-1185">Reference proteome</keyword>
<organism evidence="1 2">
    <name type="scientific">Colletotrichum phormii</name>
    <dbReference type="NCBI Taxonomy" id="359342"/>
    <lineage>
        <taxon>Eukaryota</taxon>
        <taxon>Fungi</taxon>
        <taxon>Dikarya</taxon>
        <taxon>Ascomycota</taxon>
        <taxon>Pezizomycotina</taxon>
        <taxon>Sordariomycetes</taxon>
        <taxon>Hypocreomycetidae</taxon>
        <taxon>Glomerellales</taxon>
        <taxon>Glomerellaceae</taxon>
        <taxon>Colletotrichum</taxon>
        <taxon>Colletotrichum acutatum species complex</taxon>
    </lineage>
</organism>
<evidence type="ECO:0000313" key="2">
    <source>
        <dbReference type="Proteomes" id="UP001243989"/>
    </source>
</evidence>
<sequence>MLCSACQEFIDSILTKAEMQPLAHHETCRSLECAVKAGCYACNRLWAILPSDARDWIRTEASTSSILPHSAILTAGSTAETDDQKWILGPMTITHALRPYQIRGHEGEELFQIVVNPRAFPFWISPRLRPDDHIVHLRPIPCTGTWETL</sequence>
<reference evidence="1" key="1">
    <citation type="submission" date="2021-06" db="EMBL/GenBank/DDBJ databases">
        <title>Comparative genomics, transcriptomics and evolutionary studies reveal genomic signatures of adaptation to plant cell wall in hemibiotrophic fungi.</title>
        <authorList>
            <consortium name="DOE Joint Genome Institute"/>
            <person name="Baroncelli R."/>
            <person name="Diaz J.F."/>
            <person name="Benocci T."/>
            <person name="Peng M."/>
            <person name="Battaglia E."/>
            <person name="Haridas S."/>
            <person name="Andreopoulos W."/>
            <person name="Labutti K."/>
            <person name="Pangilinan J."/>
            <person name="Floch G.L."/>
            <person name="Makela M.R."/>
            <person name="Henrissat B."/>
            <person name="Grigoriev I.V."/>
            <person name="Crouch J.A."/>
            <person name="De Vries R.P."/>
            <person name="Sukno S.A."/>
            <person name="Thon M.R."/>
        </authorList>
    </citation>
    <scope>NUCLEOTIDE SEQUENCE</scope>
    <source>
        <strain evidence="1">CBS 102054</strain>
    </source>
</reference>
<evidence type="ECO:0000313" key="1">
    <source>
        <dbReference type="EMBL" id="KAK1634703.1"/>
    </source>
</evidence>
<dbReference type="GeneID" id="85480729"/>
<dbReference type="EMBL" id="JAHMHQ010000014">
    <property type="protein sequence ID" value="KAK1634703.1"/>
    <property type="molecule type" value="Genomic_DNA"/>
</dbReference>
<dbReference type="AlphaFoldDB" id="A0AAJ0EDH0"/>
<name>A0AAJ0EDH0_9PEZI</name>
<protein>
    <submittedName>
        <fullName evidence="1">Uncharacterized protein</fullName>
    </submittedName>
</protein>
<accession>A0AAJ0EDH0</accession>
<dbReference type="RefSeq" id="XP_060443310.1">
    <property type="nucleotide sequence ID" value="XM_060595867.1"/>
</dbReference>